<evidence type="ECO:0000256" key="8">
    <source>
        <dbReference type="SAM" id="Phobius"/>
    </source>
</evidence>
<dbReference type="AlphaFoldDB" id="A0A9P6YYX8"/>
<dbReference type="PROSITE" id="PS50202">
    <property type="entry name" value="MSP"/>
    <property type="match status" value="1"/>
</dbReference>
<dbReference type="InterPro" id="IPR016763">
    <property type="entry name" value="VAP"/>
</dbReference>
<dbReference type="OMA" id="GFKRPFN"/>
<comment type="subcellular location">
    <subcellularLocation>
        <location evidence="1">Membrane</location>
        <topology evidence="1">Single-pass type IV membrane protein</topology>
    </subcellularLocation>
</comment>
<keyword evidence="3 8" id="KW-0812">Transmembrane</keyword>
<proteinExistence type="inferred from homology"/>
<evidence type="ECO:0000313" key="11">
    <source>
        <dbReference type="Proteomes" id="UP000740926"/>
    </source>
</evidence>
<dbReference type="FunFam" id="2.60.40.10:FF:000813">
    <property type="entry name" value="Vesicle-associated protein 1-1"/>
    <property type="match status" value="1"/>
</dbReference>
<feature type="coiled-coil region" evidence="6">
    <location>
        <begin position="245"/>
        <end position="287"/>
    </location>
</feature>
<keyword evidence="5 8" id="KW-0472">Membrane</keyword>
<dbReference type="GO" id="GO:0160214">
    <property type="term" value="F:endoplasmic reticulum-plasma membrane adaptor activity"/>
    <property type="evidence" value="ECO:0007669"/>
    <property type="project" value="UniProtKB-ARBA"/>
</dbReference>
<evidence type="ECO:0000256" key="1">
    <source>
        <dbReference type="ARBA" id="ARBA00004211"/>
    </source>
</evidence>
<dbReference type="GO" id="GO:0033149">
    <property type="term" value="F:FFAT motif binding"/>
    <property type="evidence" value="ECO:0007669"/>
    <property type="project" value="TreeGrafter"/>
</dbReference>
<evidence type="ECO:0000256" key="7">
    <source>
        <dbReference type="SAM" id="MobiDB-lite"/>
    </source>
</evidence>
<feature type="domain" description="MSP" evidence="9">
    <location>
        <begin position="2"/>
        <end position="126"/>
    </location>
</feature>
<dbReference type="GO" id="GO:1902647">
    <property type="term" value="P:negative regulation of 1-phosphatidyl-1D-myo-inositol 4,5-bisphosphate biosynthetic process"/>
    <property type="evidence" value="ECO:0007669"/>
    <property type="project" value="UniProtKB-ARBA"/>
</dbReference>
<dbReference type="GO" id="GO:0051685">
    <property type="term" value="P:maintenance of ER location"/>
    <property type="evidence" value="ECO:0007669"/>
    <property type="project" value="UniProtKB-ARBA"/>
</dbReference>
<sequence length="343" mass="38247">MSVIVEPSEELLFHSPFTRLSKESLFVKNLNDHPIIFKVKTTAPKQYCVRPNAGRIEPKSEIEVQIILQPFKEEPAEDYKCKDKFLVQTATLNESLEQQDISSMWSYIESTDRQSMHQHKIKCVFVGPKKEENELMADDNVGKTAATTTTTTTTSANTDADKTATDATASAITAAAATTGITATEQEPSEQVTANKEESQIPSHNDVIPTSIVPPVPQQPAPPVEEEAQVPSEPLQPTPIAAVPVREIEQEKESEEKKRLREALETIKRLEKEIEQLKKSQDEGLRERKEVVGGRKLAPTVQPLDAVHQHLAQLEKPRAVEGYPPQVMLGVAILVFIFTYLFF</sequence>
<protein>
    <recommendedName>
        <fullName evidence="9">MSP domain-containing protein</fullName>
    </recommendedName>
</protein>
<dbReference type="PANTHER" id="PTHR10809">
    <property type="entry name" value="VESICLE-ASSOCIATED MEMBRANE PROTEIN-ASSOCIATED PROTEIN"/>
    <property type="match status" value="1"/>
</dbReference>
<comment type="caution">
    <text evidence="10">The sequence shown here is derived from an EMBL/GenBank/DDBJ whole genome shotgun (WGS) entry which is preliminary data.</text>
</comment>
<dbReference type="InterPro" id="IPR000535">
    <property type="entry name" value="MSP_dom"/>
</dbReference>
<feature type="region of interest" description="Disordered" evidence="7">
    <location>
        <begin position="217"/>
        <end position="236"/>
    </location>
</feature>
<dbReference type="Gene3D" id="2.60.40.10">
    <property type="entry name" value="Immunoglobulins"/>
    <property type="match status" value="1"/>
</dbReference>
<accession>A0A9P6YYX8</accession>
<dbReference type="GO" id="GO:0061709">
    <property type="term" value="P:reticulophagy"/>
    <property type="evidence" value="ECO:0007669"/>
    <property type="project" value="UniProtKB-ARBA"/>
</dbReference>
<dbReference type="GO" id="GO:0007009">
    <property type="term" value="P:plasma membrane organization"/>
    <property type="evidence" value="ECO:0007669"/>
    <property type="project" value="UniProtKB-ARBA"/>
</dbReference>
<evidence type="ECO:0000256" key="3">
    <source>
        <dbReference type="ARBA" id="ARBA00022692"/>
    </source>
</evidence>
<dbReference type="GO" id="GO:0001786">
    <property type="term" value="F:phosphatidylserine binding"/>
    <property type="evidence" value="ECO:0007669"/>
    <property type="project" value="UniProtKB-ARBA"/>
</dbReference>
<dbReference type="EMBL" id="JAANIU010001647">
    <property type="protein sequence ID" value="KAG1566710.1"/>
    <property type="molecule type" value="Genomic_DNA"/>
</dbReference>
<dbReference type="SUPFAM" id="SSF49354">
    <property type="entry name" value="PapD-like"/>
    <property type="match status" value="1"/>
</dbReference>
<evidence type="ECO:0000313" key="10">
    <source>
        <dbReference type="EMBL" id="KAG1566710.1"/>
    </source>
</evidence>
<comment type="similarity">
    <text evidence="2">Belongs to the VAMP-associated protein (VAP) (TC 9.B.17) family.</text>
</comment>
<dbReference type="GO" id="GO:0061817">
    <property type="term" value="P:endoplasmic reticulum-plasma membrane tethering"/>
    <property type="evidence" value="ECO:0007669"/>
    <property type="project" value="UniProtKB-ARBA"/>
</dbReference>
<dbReference type="GO" id="GO:0160219">
    <property type="term" value="C:cortical endoplasmic reticulum membrane"/>
    <property type="evidence" value="ECO:0007669"/>
    <property type="project" value="UniProtKB-ARBA"/>
</dbReference>
<dbReference type="Pfam" id="PF00635">
    <property type="entry name" value="Motile_Sperm"/>
    <property type="match status" value="1"/>
</dbReference>
<dbReference type="GO" id="GO:0005886">
    <property type="term" value="C:plasma membrane"/>
    <property type="evidence" value="ECO:0007669"/>
    <property type="project" value="TreeGrafter"/>
</dbReference>
<dbReference type="PANTHER" id="PTHR10809:SF6">
    <property type="entry name" value="AT11025P-RELATED"/>
    <property type="match status" value="1"/>
</dbReference>
<evidence type="ECO:0000256" key="5">
    <source>
        <dbReference type="ARBA" id="ARBA00023136"/>
    </source>
</evidence>
<organism evidence="10 11">
    <name type="scientific">Rhizopus delemar</name>
    <dbReference type="NCBI Taxonomy" id="936053"/>
    <lineage>
        <taxon>Eukaryota</taxon>
        <taxon>Fungi</taxon>
        <taxon>Fungi incertae sedis</taxon>
        <taxon>Mucoromycota</taxon>
        <taxon>Mucoromycotina</taxon>
        <taxon>Mucoromycetes</taxon>
        <taxon>Mucorales</taxon>
        <taxon>Mucorineae</taxon>
        <taxon>Rhizopodaceae</taxon>
        <taxon>Rhizopus</taxon>
    </lineage>
</organism>
<evidence type="ECO:0000256" key="4">
    <source>
        <dbReference type="ARBA" id="ARBA00022989"/>
    </source>
</evidence>
<keyword evidence="11" id="KW-1185">Reference proteome</keyword>
<dbReference type="GO" id="GO:0140506">
    <property type="term" value="F:endoplasmic reticulum-autophagosome adaptor activity"/>
    <property type="evidence" value="ECO:0007669"/>
    <property type="project" value="UniProtKB-ARBA"/>
</dbReference>
<keyword evidence="6" id="KW-0175">Coiled coil</keyword>
<reference evidence="10 11" key="1">
    <citation type="journal article" date="2020" name="Microb. Genom.">
        <title>Genetic diversity of clinical and environmental Mucorales isolates obtained from an investigation of mucormycosis cases among solid organ transplant recipients.</title>
        <authorList>
            <person name="Nguyen M.H."/>
            <person name="Kaul D."/>
            <person name="Muto C."/>
            <person name="Cheng S.J."/>
            <person name="Richter R.A."/>
            <person name="Bruno V.M."/>
            <person name="Liu G."/>
            <person name="Beyhan S."/>
            <person name="Sundermann A.J."/>
            <person name="Mounaud S."/>
            <person name="Pasculle A.W."/>
            <person name="Nierman W.C."/>
            <person name="Driscoll E."/>
            <person name="Cumbie R."/>
            <person name="Clancy C.J."/>
            <person name="Dupont C.L."/>
        </authorList>
    </citation>
    <scope>NUCLEOTIDE SEQUENCE [LARGE SCALE GENOMIC DNA]</scope>
    <source>
        <strain evidence="10 11">GL24</strain>
    </source>
</reference>
<dbReference type="PIRSF" id="PIRSF019693">
    <property type="entry name" value="VAMP-associated"/>
    <property type="match status" value="1"/>
</dbReference>
<dbReference type="Proteomes" id="UP000740926">
    <property type="component" value="Unassembled WGS sequence"/>
</dbReference>
<evidence type="ECO:0000256" key="2">
    <source>
        <dbReference type="ARBA" id="ARBA00008932"/>
    </source>
</evidence>
<dbReference type="InterPro" id="IPR008962">
    <property type="entry name" value="PapD-like_sf"/>
</dbReference>
<dbReference type="InterPro" id="IPR013783">
    <property type="entry name" value="Ig-like_fold"/>
</dbReference>
<name>A0A9P6YYX8_9FUNG</name>
<dbReference type="GO" id="GO:0035091">
    <property type="term" value="F:phosphatidylinositol binding"/>
    <property type="evidence" value="ECO:0007669"/>
    <property type="project" value="UniProtKB-ARBA"/>
</dbReference>
<keyword evidence="4 8" id="KW-1133">Transmembrane helix</keyword>
<evidence type="ECO:0000259" key="9">
    <source>
        <dbReference type="PROSITE" id="PS50202"/>
    </source>
</evidence>
<feature type="transmembrane region" description="Helical" evidence="8">
    <location>
        <begin position="323"/>
        <end position="342"/>
    </location>
</feature>
<dbReference type="GO" id="GO:0090158">
    <property type="term" value="P:endoplasmic reticulum membrane organization"/>
    <property type="evidence" value="ECO:0007669"/>
    <property type="project" value="TreeGrafter"/>
</dbReference>
<evidence type="ECO:0000256" key="6">
    <source>
        <dbReference type="SAM" id="Coils"/>
    </source>
</evidence>
<gene>
    <name evidence="10" type="ORF">G6F50_008894</name>
</gene>